<dbReference type="InterPro" id="IPR043504">
    <property type="entry name" value="Peptidase_S1_PA_chymotrypsin"/>
</dbReference>
<proteinExistence type="predicted"/>
<dbReference type="SUPFAM" id="SSF57424">
    <property type="entry name" value="LDL receptor-like module"/>
    <property type="match status" value="2"/>
</dbReference>
<organism evidence="6 7">
    <name type="scientific">Dermatophagoides pteronyssinus</name>
    <name type="common">European house dust mite</name>
    <dbReference type="NCBI Taxonomy" id="6956"/>
    <lineage>
        <taxon>Eukaryota</taxon>
        <taxon>Metazoa</taxon>
        <taxon>Ecdysozoa</taxon>
        <taxon>Arthropoda</taxon>
        <taxon>Chelicerata</taxon>
        <taxon>Arachnida</taxon>
        <taxon>Acari</taxon>
        <taxon>Acariformes</taxon>
        <taxon>Sarcoptiformes</taxon>
        <taxon>Astigmata</taxon>
        <taxon>Psoroptidia</taxon>
        <taxon>Analgoidea</taxon>
        <taxon>Pyroglyphidae</taxon>
        <taxon>Dermatophagoidinae</taxon>
        <taxon>Dermatophagoides</taxon>
    </lineage>
</organism>
<evidence type="ECO:0000313" key="6">
    <source>
        <dbReference type="EMBL" id="KAH9418123.1"/>
    </source>
</evidence>
<sequence>MLFFFLVTVQDSVQTFIINTGIFCVVFYYADSVLASNGKTSSSVKNGMDHVEYNQQINNHRSYPNLSTAIKQQQINGRLDLSFTKCRFPNDYLPYASNANNVEELMKKRSNSIDVIGSFTKDEHDRFVMNDSLGESTSMTKTKHLDPSVLQPRLESTFSMTSSSSSSTCTSTMFDTDHDHNGQQNNDHRRRTFIWTYPFIGNGHYRPPWSCGHTHGSHSSKSYGLIRSCGCCLLIMLVAIILLSLSIVLGFSLYLAIVTNFLTEQTFVYGISGNFRIVSGDSFTIRLLNQTSSEFRNKATRYERIIEHILRHSLLADSLLYTEIYTFRQGSLLVFFRFYSQKLPLDHALAIQKSKTVINFGTIENVLLDDQVIIARVRQVLSHSFQQQWSNATNNNSLKLDIESIKLSTFERLTEPQYRQRLKRRLENLINLEPDSINRMDNQLHIPEHLDSNDKIITTTTTTVATTTANKIVENLTITPIINIEISTTSKPIPETINESSSNKTSSISQVSIEKILPTTNKPWIVMTDNKIIINTNNVNNNVTKPTTVMQSSTMSELENPIEQNNISSQLTTNPTITTISPNDDSISAMDNTTISFQDMTTLNADTIQDKPIESREEPSDFDSNIQTQSTLNQWNSSLQNNTIDGFIIDNNPTIAAFDSKVDTSKNLTDKILIVSNDSFDLYSLGHTNHTVSSILDSVNEDYEDDDDLEDEFKLKPVSNNDEQIFTTEPTNSSIINSNETDDVAALIIIENEFTQSISTTPIPTELPATEKSMFKSTIPVLAYGTRISKKLINHKKHNQSSHEGNALHGSFYYYNSIDKVPRPVMRTTTTTTTTTAAPRIECTTNEFACLNASRGNKCIPFESICDRILDCPDSSDELHCRCADYLLRDETHRHKLCDGVIDCADLSDETINCGPRCREGMFVCHGLSNQCIERYQVCDGNNDCLNGDDEQNCIALVDDQEQTKDMISHSFMENHNPKGVLHIQHQGVWAPLCFDSYDLDTDNWIDHHYDNESIEANATSISISSMIQIDDMGQAVCKANYYVQLEKIDILTIQRNSSFNNLTQFFAINSRLPSTSKPTLSIWSSLFEKVSCPGRKVARIECSTIECGVRPMSSKLQRRIIGGKSSSFGSWPWQVALYREGEFQCGAVVIDSQWLLTAAHCFYSTPGAFWTARSGVLRRGSLQRTLYEEIRRIDRVIIHPDYVDRGFLNDIALLHLDKPLQYSKYIRPICLPDEEDSHIDRWNNQLCTTVGWGKLYEHGRIFRKSKTILTMPRILKNLVADTLQEVTLPIISTEECRKRTLFLPLYRITDNMFCAGFEHGGRDACLGDSGGPIMCQKANGKWILLGITSNGDGCGRAGRPGVYTKVYNYLTWIHSIMAKDYRINHEFESNPKMAMLVTGKQVDEPHRPFKNMAVHDKACESGHRCPLGKCLKRHQICDHIIDCLEDSSDERYCTHN</sequence>
<reference evidence="6 7" key="2">
    <citation type="journal article" date="2022" name="Mol. Biol. Evol.">
        <title>Comparative Genomics Reveals Insights into the Divergent Evolution of Astigmatic Mites and Household Pest Adaptations.</title>
        <authorList>
            <person name="Xiong Q."/>
            <person name="Wan A.T."/>
            <person name="Liu X."/>
            <person name="Fung C.S."/>
            <person name="Xiao X."/>
            <person name="Malainual N."/>
            <person name="Hou J."/>
            <person name="Wang L."/>
            <person name="Wang M."/>
            <person name="Yang K.Y."/>
            <person name="Cui Y."/>
            <person name="Leung E.L."/>
            <person name="Nong W."/>
            <person name="Shin S.K."/>
            <person name="Au S.W."/>
            <person name="Jeong K.Y."/>
            <person name="Chew F.T."/>
            <person name="Hui J.H."/>
            <person name="Leung T.F."/>
            <person name="Tungtrongchitr A."/>
            <person name="Zhong N."/>
            <person name="Liu Z."/>
            <person name="Tsui S.K."/>
        </authorList>
    </citation>
    <scope>NUCLEOTIDE SEQUENCE [LARGE SCALE GENOMIC DNA]</scope>
    <source>
        <strain evidence="6">Derp</strain>
    </source>
</reference>
<dbReference type="CDD" id="cd00112">
    <property type="entry name" value="LDLa"/>
    <property type="match status" value="3"/>
</dbReference>
<keyword evidence="3" id="KW-0645">Protease</keyword>
<dbReference type="Pfam" id="PF00089">
    <property type="entry name" value="Trypsin"/>
    <property type="match status" value="1"/>
</dbReference>
<dbReference type="PANTHER" id="PTHR24252:SF7">
    <property type="entry name" value="HYALIN"/>
    <property type="match status" value="1"/>
</dbReference>
<dbReference type="InterPro" id="IPR001254">
    <property type="entry name" value="Trypsin_dom"/>
</dbReference>
<evidence type="ECO:0000313" key="7">
    <source>
        <dbReference type="Proteomes" id="UP000887458"/>
    </source>
</evidence>
<dbReference type="Proteomes" id="UP000887458">
    <property type="component" value="Unassembled WGS sequence"/>
</dbReference>
<dbReference type="SUPFAM" id="SSF50494">
    <property type="entry name" value="Trypsin-like serine proteases"/>
    <property type="match status" value="1"/>
</dbReference>
<dbReference type="InterPro" id="IPR002172">
    <property type="entry name" value="LDrepeatLR_classA_rpt"/>
</dbReference>
<dbReference type="InterPro" id="IPR036055">
    <property type="entry name" value="LDL_receptor-like_sf"/>
</dbReference>
<dbReference type="Gene3D" id="2.40.128.620">
    <property type="match status" value="1"/>
</dbReference>
<dbReference type="Pfam" id="PF00057">
    <property type="entry name" value="Ldl_recept_a"/>
    <property type="match status" value="2"/>
</dbReference>
<dbReference type="Gene3D" id="2.40.10.10">
    <property type="entry name" value="Trypsin-like serine proteases"/>
    <property type="match status" value="1"/>
</dbReference>
<dbReference type="PRINTS" id="PR00261">
    <property type="entry name" value="LDLRECEPTOR"/>
</dbReference>
<keyword evidence="7" id="KW-1185">Reference proteome</keyword>
<comment type="caution">
    <text evidence="6">The sequence shown here is derived from an EMBL/GenBank/DDBJ whole genome shotgun (WGS) entry which is preliminary data.</text>
</comment>
<dbReference type="PROSITE" id="PS00134">
    <property type="entry name" value="TRYPSIN_HIS"/>
    <property type="match status" value="1"/>
</dbReference>
<evidence type="ECO:0000256" key="1">
    <source>
        <dbReference type="ARBA" id="ARBA00023157"/>
    </source>
</evidence>
<dbReference type="PROSITE" id="PS50068">
    <property type="entry name" value="LDLRA_2"/>
    <property type="match status" value="2"/>
</dbReference>
<dbReference type="CDD" id="cd00190">
    <property type="entry name" value="Tryp_SPc"/>
    <property type="match status" value="1"/>
</dbReference>
<keyword evidence="1 2" id="KW-1015">Disulfide bond</keyword>
<gene>
    <name evidence="6" type="primary">TMPRSS15</name>
    <name evidence="6" type="ORF">DERP_014085</name>
</gene>
<dbReference type="PANTHER" id="PTHR24252">
    <property type="entry name" value="ACROSIN-RELATED"/>
    <property type="match status" value="1"/>
</dbReference>
<evidence type="ECO:0000256" key="4">
    <source>
        <dbReference type="SAM" id="Phobius"/>
    </source>
</evidence>
<dbReference type="PROSITE" id="PS00135">
    <property type="entry name" value="TRYPSIN_SER"/>
    <property type="match status" value="1"/>
</dbReference>
<keyword evidence="4" id="KW-0472">Membrane</keyword>
<dbReference type="EMBL" id="NJHN03000066">
    <property type="protein sequence ID" value="KAH9418123.1"/>
    <property type="molecule type" value="Genomic_DNA"/>
</dbReference>
<name>A0ABQ8J6D4_DERPT</name>
<keyword evidence="3" id="KW-0378">Hydrolase</keyword>
<dbReference type="PROSITE" id="PS50240">
    <property type="entry name" value="TRYPSIN_DOM"/>
    <property type="match status" value="1"/>
</dbReference>
<keyword evidence="4" id="KW-0812">Transmembrane</keyword>
<feature type="transmembrane region" description="Helical" evidence="4">
    <location>
        <begin position="12"/>
        <end position="30"/>
    </location>
</feature>
<dbReference type="Gene3D" id="4.10.400.10">
    <property type="entry name" value="Low-density Lipoprotein Receptor"/>
    <property type="match status" value="1"/>
</dbReference>
<accession>A0ABQ8J6D4</accession>
<dbReference type="InterPro" id="IPR023415">
    <property type="entry name" value="LDLR_class-A_CS"/>
</dbReference>
<dbReference type="PROSITE" id="PS01209">
    <property type="entry name" value="LDLRA_1"/>
    <property type="match status" value="1"/>
</dbReference>
<feature type="domain" description="Peptidase S1" evidence="5">
    <location>
        <begin position="1121"/>
        <end position="1379"/>
    </location>
</feature>
<dbReference type="SMART" id="SM00192">
    <property type="entry name" value="LDLa"/>
    <property type="match status" value="4"/>
</dbReference>
<protein>
    <submittedName>
        <fullName evidence="6">Enteropeptidase</fullName>
    </submittedName>
</protein>
<keyword evidence="4" id="KW-1133">Transmembrane helix</keyword>
<dbReference type="InterPro" id="IPR033116">
    <property type="entry name" value="TRYPSIN_SER"/>
</dbReference>
<keyword evidence="3" id="KW-0720">Serine protease</keyword>
<evidence type="ECO:0000259" key="5">
    <source>
        <dbReference type="PROSITE" id="PS50240"/>
    </source>
</evidence>
<feature type="transmembrane region" description="Helical" evidence="4">
    <location>
        <begin position="231"/>
        <end position="257"/>
    </location>
</feature>
<reference evidence="6 7" key="1">
    <citation type="journal article" date="2018" name="J. Allergy Clin. Immunol.">
        <title>High-quality assembly of Dermatophagoides pteronyssinus genome and transcriptome reveals a wide range of novel allergens.</title>
        <authorList>
            <person name="Liu X.Y."/>
            <person name="Yang K.Y."/>
            <person name="Wang M.Q."/>
            <person name="Kwok J.S."/>
            <person name="Zeng X."/>
            <person name="Yang Z."/>
            <person name="Xiao X.J."/>
            <person name="Lau C.P."/>
            <person name="Li Y."/>
            <person name="Huang Z.M."/>
            <person name="Ba J.G."/>
            <person name="Yim A.K."/>
            <person name="Ouyang C.Y."/>
            <person name="Ngai S.M."/>
            <person name="Chan T.F."/>
            <person name="Leung E.L."/>
            <person name="Liu L."/>
            <person name="Liu Z.G."/>
            <person name="Tsui S.K."/>
        </authorList>
    </citation>
    <scope>NUCLEOTIDE SEQUENCE [LARGE SCALE GENOMIC DNA]</scope>
    <source>
        <strain evidence="6">Derp</strain>
    </source>
</reference>
<dbReference type="SMART" id="SM00020">
    <property type="entry name" value="Tryp_SPc"/>
    <property type="match status" value="1"/>
</dbReference>
<evidence type="ECO:0000256" key="2">
    <source>
        <dbReference type="PROSITE-ProRule" id="PRU00124"/>
    </source>
</evidence>
<comment type="caution">
    <text evidence="2">Lacks conserved residue(s) required for the propagation of feature annotation.</text>
</comment>
<feature type="disulfide bond" evidence="2">
    <location>
        <begin position="939"/>
        <end position="954"/>
    </location>
</feature>
<dbReference type="InterPro" id="IPR009003">
    <property type="entry name" value="Peptidase_S1_PA"/>
</dbReference>
<feature type="disulfide bond" evidence="2">
    <location>
        <begin position="866"/>
        <end position="881"/>
    </location>
</feature>
<evidence type="ECO:0000256" key="3">
    <source>
        <dbReference type="RuleBase" id="RU363034"/>
    </source>
</evidence>
<dbReference type="InterPro" id="IPR018114">
    <property type="entry name" value="TRYPSIN_HIS"/>
</dbReference>